<dbReference type="AlphaFoldDB" id="A0A9P1DRS0"/>
<name>A0A9P1DRS0_9DINO</name>
<dbReference type="OrthoDB" id="435003at2759"/>
<keyword evidence="1" id="KW-0472">Membrane</keyword>
<feature type="transmembrane region" description="Helical" evidence="1">
    <location>
        <begin position="59"/>
        <end position="80"/>
    </location>
</feature>
<accession>A0A9P1DRS0</accession>
<protein>
    <submittedName>
        <fullName evidence="2">Uncharacterized protein</fullName>
    </submittedName>
</protein>
<evidence type="ECO:0000313" key="3">
    <source>
        <dbReference type="EMBL" id="CAL4800905.1"/>
    </source>
</evidence>
<proteinExistence type="predicted"/>
<keyword evidence="4" id="KW-1185">Reference proteome</keyword>
<dbReference type="Proteomes" id="UP001152797">
    <property type="component" value="Unassembled WGS sequence"/>
</dbReference>
<reference evidence="2" key="1">
    <citation type="submission" date="2022-10" db="EMBL/GenBank/DDBJ databases">
        <authorList>
            <person name="Chen Y."/>
            <person name="Dougan E. K."/>
            <person name="Chan C."/>
            <person name="Rhodes N."/>
            <person name="Thang M."/>
        </authorList>
    </citation>
    <scope>NUCLEOTIDE SEQUENCE</scope>
</reference>
<evidence type="ECO:0000313" key="2">
    <source>
        <dbReference type="EMBL" id="CAI4013593.1"/>
    </source>
</evidence>
<dbReference type="EMBL" id="CAMXCT020005924">
    <property type="protein sequence ID" value="CAL1166968.1"/>
    <property type="molecule type" value="Genomic_DNA"/>
</dbReference>
<dbReference type="EMBL" id="CAMXCT030005924">
    <property type="protein sequence ID" value="CAL4800905.1"/>
    <property type="molecule type" value="Genomic_DNA"/>
</dbReference>
<gene>
    <name evidence="2" type="ORF">C1SCF055_LOCUS38550</name>
</gene>
<organism evidence="2">
    <name type="scientific">Cladocopium goreaui</name>
    <dbReference type="NCBI Taxonomy" id="2562237"/>
    <lineage>
        <taxon>Eukaryota</taxon>
        <taxon>Sar</taxon>
        <taxon>Alveolata</taxon>
        <taxon>Dinophyceae</taxon>
        <taxon>Suessiales</taxon>
        <taxon>Symbiodiniaceae</taxon>
        <taxon>Cladocopium</taxon>
    </lineage>
</organism>
<reference evidence="3 4" key="2">
    <citation type="submission" date="2024-05" db="EMBL/GenBank/DDBJ databases">
        <authorList>
            <person name="Chen Y."/>
            <person name="Shah S."/>
            <person name="Dougan E. K."/>
            <person name="Thang M."/>
            <person name="Chan C."/>
        </authorList>
    </citation>
    <scope>NUCLEOTIDE SEQUENCE [LARGE SCALE GENOMIC DNA]</scope>
</reference>
<evidence type="ECO:0000313" key="4">
    <source>
        <dbReference type="Proteomes" id="UP001152797"/>
    </source>
</evidence>
<comment type="caution">
    <text evidence="2">The sequence shown here is derived from an EMBL/GenBank/DDBJ whole genome shotgun (WGS) entry which is preliminary data.</text>
</comment>
<keyword evidence="1" id="KW-0812">Transmembrane</keyword>
<sequence length="302" mass="33644">MDVEDGGCGCWERGFTREEWVYKGPGKGSYSRVGSLQLVGQGKGDFEKERYQVSTGTRCRCACVALFLLAIVALAAMAWFELGTLRGADPGAADPCDLEALSSEMQVQCCSEGHLRFCTQPAPVPEQIIIHDKYFTHVKTVPVPRTVPVPIPPPARQVIEHKVYVHSSAFDCSGDMDWKQQWSPQQQRYCCYKRNIGCRTRLRIRPHYHTITHVQQVTVPVPVPVPAPPPRVVSRVVNVPIRDPPEIIKVPVRGPPHVVHKYIHQKQYVPVPKASPPNYHKVVVEGVPVVVHGAIEGQTMAK</sequence>
<keyword evidence="1" id="KW-1133">Transmembrane helix</keyword>
<dbReference type="EMBL" id="CAMXCT010005924">
    <property type="protein sequence ID" value="CAI4013593.1"/>
    <property type="molecule type" value="Genomic_DNA"/>
</dbReference>
<evidence type="ECO:0000256" key="1">
    <source>
        <dbReference type="SAM" id="Phobius"/>
    </source>
</evidence>